<proteinExistence type="predicted"/>
<gene>
    <name evidence="1" type="ORF">HPB50_018786</name>
</gene>
<keyword evidence="2" id="KW-1185">Reference proteome</keyword>
<organism evidence="1 2">
    <name type="scientific">Hyalomma asiaticum</name>
    <name type="common">Tick</name>
    <dbReference type="NCBI Taxonomy" id="266040"/>
    <lineage>
        <taxon>Eukaryota</taxon>
        <taxon>Metazoa</taxon>
        <taxon>Ecdysozoa</taxon>
        <taxon>Arthropoda</taxon>
        <taxon>Chelicerata</taxon>
        <taxon>Arachnida</taxon>
        <taxon>Acari</taxon>
        <taxon>Parasitiformes</taxon>
        <taxon>Ixodida</taxon>
        <taxon>Ixodoidea</taxon>
        <taxon>Ixodidae</taxon>
        <taxon>Hyalomminae</taxon>
        <taxon>Hyalomma</taxon>
    </lineage>
</organism>
<dbReference type="EMBL" id="CM023489">
    <property type="protein sequence ID" value="KAH6922746.1"/>
    <property type="molecule type" value="Genomic_DNA"/>
</dbReference>
<name>A0ACB7RM41_HYAAI</name>
<protein>
    <submittedName>
        <fullName evidence="1">Uncharacterized protein</fullName>
    </submittedName>
</protein>
<sequence>MAAADGLVLDFLIYVGKGTVREDDMKQLGLGASVVKKLMETVERSDPTFVFTDRYSTSFKLGDDLLEKNMFLTGTVMANRTGGVAATLPQDKSMQRGQ</sequence>
<evidence type="ECO:0000313" key="1">
    <source>
        <dbReference type="EMBL" id="KAH6922746.1"/>
    </source>
</evidence>
<dbReference type="Proteomes" id="UP000821845">
    <property type="component" value="Chromosome 9"/>
</dbReference>
<evidence type="ECO:0000313" key="2">
    <source>
        <dbReference type="Proteomes" id="UP000821845"/>
    </source>
</evidence>
<reference evidence="1" key="1">
    <citation type="submission" date="2020-05" db="EMBL/GenBank/DDBJ databases">
        <title>Large-scale comparative analyses of tick genomes elucidate their genetic diversity and vector capacities.</title>
        <authorList>
            <person name="Jia N."/>
            <person name="Wang J."/>
            <person name="Shi W."/>
            <person name="Du L."/>
            <person name="Sun Y."/>
            <person name="Zhan W."/>
            <person name="Jiang J."/>
            <person name="Wang Q."/>
            <person name="Zhang B."/>
            <person name="Ji P."/>
            <person name="Sakyi L.B."/>
            <person name="Cui X."/>
            <person name="Yuan T."/>
            <person name="Jiang B."/>
            <person name="Yang W."/>
            <person name="Lam T.T.-Y."/>
            <person name="Chang Q."/>
            <person name="Ding S."/>
            <person name="Wang X."/>
            <person name="Zhu J."/>
            <person name="Ruan X."/>
            <person name="Zhao L."/>
            <person name="Wei J."/>
            <person name="Que T."/>
            <person name="Du C."/>
            <person name="Cheng J."/>
            <person name="Dai P."/>
            <person name="Han X."/>
            <person name="Huang E."/>
            <person name="Gao Y."/>
            <person name="Liu J."/>
            <person name="Shao H."/>
            <person name="Ye R."/>
            <person name="Li L."/>
            <person name="Wei W."/>
            <person name="Wang X."/>
            <person name="Wang C."/>
            <person name="Yang T."/>
            <person name="Huo Q."/>
            <person name="Li W."/>
            <person name="Guo W."/>
            <person name="Chen H."/>
            <person name="Zhou L."/>
            <person name="Ni X."/>
            <person name="Tian J."/>
            <person name="Zhou Y."/>
            <person name="Sheng Y."/>
            <person name="Liu T."/>
            <person name="Pan Y."/>
            <person name="Xia L."/>
            <person name="Li J."/>
            <person name="Zhao F."/>
            <person name="Cao W."/>
        </authorList>
    </citation>
    <scope>NUCLEOTIDE SEQUENCE</scope>
    <source>
        <strain evidence="1">Hyas-2018</strain>
    </source>
</reference>
<accession>A0ACB7RM41</accession>
<comment type="caution">
    <text evidence="1">The sequence shown here is derived from an EMBL/GenBank/DDBJ whole genome shotgun (WGS) entry which is preliminary data.</text>
</comment>